<gene>
    <name evidence="2" type="ORF">F2Q70_00022240</name>
</gene>
<feature type="region of interest" description="Disordered" evidence="1">
    <location>
        <begin position="1"/>
        <end position="25"/>
    </location>
</feature>
<organism evidence="2">
    <name type="scientific">Brassica cretica</name>
    <name type="common">Mustard</name>
    <dbReference type="NCBI Taxonomy" id="69181"/>
    <lineage>
        <taxon>Eukaryota</taxon>
        <taxon>Viridiplantae</taxon>
        <taxon>Streptophyta</taxon>
        <taxon>Embryophyta</taxon>
        <taxon>Tracheophyta</taxon>
        <taxon>Spermatophyta</taxon>
        <taxon>Magnoliopsida</taxon>
        <taxon>eudicotyledons</taxon>
        <taxon>Gunneridae</taxon>
        <taxon>Pentapetalae</taxon>
        <taxon>rosids</taxon>
        <taxon>malvids</taxon>
        <taxon>Brassicales</taxon>
        <taxon>Brassicaceae</taxon>
        <taxon>Brassiceae</taxon>
        <taxon>Brassica</taxon>
    </lineage>
</organism>
<name>A0A8S9GIE4_BRACR</name>
<sequence length="103" mass="11998">MEPSSSYEKEHRSEEGKEEQEKEVSLFPVMVRSTGHQKVKYGREAHSIGIVPERSVLGHGSRRYKSGKKSMERKARDQEKILEYPQNRGRTDFSRAFKSDDRV</sequence>
<protein>
    <submittedName>
        <fullName evidence="2">Uncharacterized protein</fullName>
    </submittedName>
</protein>
<feature type="compositionally biased region" description="Basic and acidic residues" evidence="1">
    <location>
        <begin position="69"/>
        <end position="79"/>
    </location>
</feature>
<feature type="region of interest" description="Disordered" evidence="1">
    <location>
        <begin position="59"/>
        <end position="79"/>
    </location>
</feature>
<dbReference type="EMBL" id="QGKY02001925">
    <property type="protein sequence ID" value="KAF2545130.1"/>
    <property type="molecule type" value="Genomic_DNA"/>
</dbReference>
<accession>A0A8S9GIE4</accession>
<reference evidence="2" key="1">
    <citation type="submission" date="2019-12" db="EMBL/GenBank/DDBJ databases">
        <title>Genome sequencing and annotation of Brassica cretica.</title>
        <authorList>
            <person name="Studholme D.J."/>
            <person name="Sarris P.F."/>
        </authorList>
    </citation>
    <scope>NUCLEOTIDE SEQUENCE</scope>
    <source>
        <strain evidence="2">PFS-102/07</strain>
        <tissue evidence="2">Leaf</tissue>
    </source>
</reference>
<comment type="caution">
    <text evidence="2">The sequence shown here is derived from an EMBL/GenBank/DDBJ whole genome shotgun (WGS) entry which is preliminary data.</text>
</comment>
<proteinExistence type="predicted"/>
<dbReference type="AlphaFoldDB" id="A0A8S9GIE4"/>
<evidence type="ECO:0000256" key="1">
    <source>
        <dbReference type="SAM" id="MobiDB-lite"/>
    </source>
</evidence>
<feature type="compositionally biased region" description="Basic and acidic residues" evidence="1">
    <location>
        <begin position="7"/>
        <end position="24"/>
    </location>
</feature>
<evidence type="ECO:0000313" key="2">
    <source>
        <dbReference type="EMBL" id="KAF2545130.1"/>
    </source>
</evidence>